<protein>
    <submittedName>
        <fullName evidence="1">Uncharacterized protein</fullName>
    </submittedName>
</protein>
<name>H8L5X3_FRAAD</name>
<evidence type="ECO:0000313" key="2">
    <source>
        <dbReference type="Proteomes" id="UP000005234"/>
    </source>
</evidence>
<evidence type="ECO:0000313" key="1">
    <source>
        <dbReference type="EMBL" id="AFC85871.1"/>
    </source>
</evidence>
<dbReference type="AlphaFoldDB" id="H8L5X3"/>
<proteinExistence type="predicted"/>
<dbReference type="EMBL" id="CP003350">
    <property type="protein sequence ID" value="AFC85871.1"/>
    <property type="molecule type" value="Genomic_DNA"/>
</dbReference>
<sequence length="102" mass="11643">MTDRIKWGEPVTGWDGVIAAAQGMKNGKKVQCWMSDSWCAWGKNDHLHASDKYRISEEVSPREFWVNLYFDGEIYICDSKESADQGADNGCIECIHVREVIE</sequence>
<reference evidence="1" key="1">
    <citation type="submission" date="2012-02" db="EMBL/GenBank/DDBJ databases">
        <title>The complete genome of Frateuria aurantia DSM 6220.</title>
        <authorList>
            <consortium name="US DOE Joint Genome Institute (JGI-PGF)"/>
            <person name="Lucas S."/>
            <person name="Copeland A."/>
            <person name="Lapidus A."/>
            <person name="Glavina del Rio T."/>
            <person name="Dalin E."/>
            <person name="Tice H."/>
            <person name="Bruce D."/>
            <person name="Goodwin L."/>
            <person name="Pitluck S."/>
            <person name="Peters L."/>
            <person name="Ovchinnikova G."/>
            <person name="Teshima H."/>
            <person name="Kyrpides N."/>
            <person name="Mavromatis K."/>
            <person name="Ivanova N."/>
            <person name="Brettin T."/>
            <person name="Detter J.C."/>
            <person name="Han C."/>
            <person name="Larimer F."/>
            <person name="Land M."/>
            <person name="Hauser L."/>
            <person name="Markowitz V."/>
            <person name="Cheng J.-F."/>
            <person name="Hugenholtz P."/>
            <person name="Woyke T."/>
            <person name="Wu D."/>
            <person name="Brambilla E."/>
            <person name="Klenk H.-P."/>
            <person name="Eisen J.A."/>
        </authorList>
    </citation>
    <scope>NUCLEOTIDE SEQUENCE</scope>
    <source>
        <strain evidence="1">DSM 6220</strain>
    </source>
</reference>
<dbReference type="STRING" id="767434.Fraau_1447"/>
<dbReference type="Proteomes" id="UP000005234">
    <property type="component" value="Chromosome"/>
</dbReference>
<gene>
    <name evidence="1" type="ordered locus">Fraau_1447</name>
</gene>
<dbReference type="KEGG" id="fau:Fraau_1447"/>
<organism evidence="1 2">
    <name type="scientific">Frateuria aurantia (strain ATCC 33424 / DSM 6220 / KCTC 2777 / LMG 1558 / NBRC 3245 / NCIMB 13370)</name>
    <name type="common">Acetobacter aurantius</name>
    <dbReference type="NCBI Taxonomy" id="767434"/>
    <lineage>
        <taxon>Bacteria</taxon>
        <taxon>Pseudomonadati</taxon>
        <taxon>Pseudomonadota</taxon>
        <taxon>Gammaproteobacteria</taxon>
        <taxon>Lysobacterales</taxon>
        <taxon>Rhodanobacteraceae</taxon>
        <taxon>Frateuria</taxon>
    </lineage>
</organism>
<dbReference type="HOGENOM" id="CLU_2273245_0_0_6"/>
<dbReference type="RefSeq" id="WP_014402876.1">
    <property type="nucleotide sequence ID" value="NC_017033.1"/>
</dbReference>
<keyword evidence="2" id="KW-1185">Reference proteome</keyword>
<accession>H8L5X3</accession>